<dbReference type="InterPro" id="IPR050991">
    <property type="entry name" value="ECM_Regulatory_Proteins"/>
</dbReference>
<feature type="domain" description="Fibronectin type-III" evidence="3">
    <location>
        <begin position="61"/>
        <end position="158"/>
    </location>
</feature>
<dbReference type="Pfam" id="PF18998">
    <property type="entry name" value="Flg_new_2"/>
    <property type="match status" value="1"/>
</dbReference>
<evidence type="ECO:0000256" key="1">
    <source>
        <dbReference type="ARBA" id="ARBA00022737"/>
    </source>
</evidence>
<evidence type="ECO:0000313" key="4">
    <source>
        <dbReference type="EMBL" id="SMO80325.1"/>
    </source>
</evidence>
<dbReference type="InterPro" id="IPR013783">
    <property type="entry name" value="Ig-like_fold"/>
</dbReference>
<dbReference type="PANTHER" id="PTHR46708:SF2">
    <property type="entry name" value="FIBRONECTIN TYPE-III DOMAIN-CONTAINING PROTEIN"/>
    <property type="match status" value="1"/>
</dbReference>
<dbReference type="Gene3D" id="2.60.40.10">
    <property type="entry name" value="Immunoglobulins"/>
    <property type="match status" value="5"/>
</dbReference>
<dbReference type="PROSITE" id="PS50853">
    <property type="entry name" value="FN3"/>
    <property type="match status" value="5"/>
</dbReference>
<keyword evidence="2" id="KW-0732">Signal</keyword>
<reference evidence="4 5" key="1">
    <citation type="submission" date="2017-05" db="EMBL/GenBank/DDBJ databases">
        <authorList>
            <person name="Varghese N."/>
            <person name="Submissions S."/>
        </authorList>
    </citation>
    <scope>NUCLEOTIDE SEQUENCE [LARGE SCALE GENOMIC DNA]</scope>
    <source>
        <strain evidence="4 5">DSM 27040</strain>
    </source>
</reference>
<keyword evidence="5" id="KW-1185">Reference proteome</keyword>
<evidence type="ECO:0000256" key="2">
    <source>
        <dbReference type="SAM" id="SignalP"/>
    </source>
</evidence>
<dbReference type="InterPro" id="IPR026444">
    <property type="entry name" value="Secre_tail"/>
</dbReference>
<protein>
    <submittedName>
        <fullName evidence="4">Por secretion system C-terminal sorting domain-containing protein</fullName>
    </submittedName>
</protein>
<dbReference type="SMART" id="SM00060">
    <property type="entry name" value="FN3"/>
    <property type="match status" value="5"/>
</dbReference>
<dbReference type="AlphaFoldDB" id="A0A521E8Q5"/>
<gene>
    <name evidence="4" type="ORF">SAMN06265379_10832</name>
</gene>
<feature type="signal peptide" evidence="2">
    <location>
        <begin position="1"/>
        <end position="28"/>
    </location>
</feature>
<dbReference type="EMBL" id="FXTB01000008">
    <property type="protein sequence ID" value="SMO80325.1"/>
    <property type="molecule type" value="Genomic_DNA"/>
</dbReference>
<dbReference type="CDD" id="cd00063">
    <property type="entry name" value="FN3"/>
    <property type="match status" value="5"/>
</dbReference>
<dbReference type="Proteomes" id="UP000319040">
    <property type="component" value="Unassembled WGS sequence"/>
</dbReference>
<sequence length="690" mass="73420">MKTFTLKRITLLLVLTAMLAITNFEASAKLVTEHSNLALANVSKNILAAKLAEAAITAVTAPVASSATSISSSSFQANWNVVNGVDGYLLYVYTKFGRLGQKIYLTNYNPKPVPGVKTNSVLVSGLSMNTTYYYVVKAVIGMDASPLSNEISIKTLLSAPEPPVATAATDVTTNSFKINWEASPGATGYFVTLVNNDEQGYVQIDGNIDGGDVTSLNVSGLTSETSYNYRVQAINSAGTSGFSNMVSVNTFGIPAAPVATEATNITTTSFQANWEFVPGATGYVVTLADDDGRVNVQIDGSVDGGNVTSLNITELNSDNRYSYFVKAINPEGTSALSNRIEVQTFGIPAAPVATEATNITTTSFQANWEFVPGATGYTVTLLDDDEQDYVQINGDVDGGNVTSLNLTGLISETNYSYYVKAFNDQGSSENSNRASAQTFGIPAAPVATEATNIATTSFQANWEVVPEATGYLLTVGDDFEHNYIIVDEAVAGADVTSFEVTGLQPDTPYSYHIKAVNGAGTSDNSNRISLRTLAYKSLILSANIAEGGIVTGDGTFDKGTAVIATATVNRGYEFINWTENGAEVSTEASYSFDLNTDRTLVANFQLATGVDDDFKSHIKVWPIPISTLVHLSGIPAGSSIQITSVLGQLQFQKTDCNAMETLNLASLKDGVYILLINTEQGRYTQKIIKR</sequence>
<dbReference type="InterPro" id="IPR044060">
    <property type="entry name" value="Bacterial_rp_domain"/>
</dbReference>
<feature type="domain" description="Fibronectin type-III" evidence="3">
    <location>
        <begin position="444"/>
        <end position="535"/>
    </location>
</feature>
<feature type="chain" id="PRO_5022141057" evidence="2">
    <location>
        <begin position="29"/>
        <end position="690"/>
    </location>
</feature>
<feature type="domain" description="Fibronectin type-III" evidence="3">
    <location>
        <begin position="159"/>
        <end position="253"/>
    </location>
</feature>
<dbReference type="RefSeq" id="WP_142534089.1">
    <property type="nucleotide sequence ID" value="NZ_FXTB01000008.1"/>
</dbReference>
<dbReference type="InterPro" id="IPR036116">
    <property type="entry name" value="FN3_sf"/>
</dbReference>
<dbReference type="Pfam" id="PF00041">
    <property type="entry name" value="fn3"/>
    <property type="match status" value="4"/>
</dbReference>
<organism evidence="4 5">
    <name type="scientific">Saccharicrinis carchari</name>
    <dbReference type="NCBI Taxonomy" id="1168039"/>
    <lineage>
        <taxon>Bacteria</taxon>
        <taxon>Pseudomonadati</taxon>
        <taxon>Bacteroidota</taxon>
        <taxon>Bacteroidia</taxon>
        <taxon>Marinilabiliales</taxon>
        <taxon>Marinilabiliaceae</taxon>
        <taxon>Saccharicrinis</taxon>
    </lineage>
</organism>
<keyword evidence="1" id="KW-0677">Repeat</keyword>
<dbReference type="InterPro" id="IPR003961">
    <property type="entry name" value="FN3_dom"/>
</dbReference>
<dbReference type="OrthoDB" id="1056276at2"/>
<feature type="domain" description="Fibronectin type-III" evidence="3">
    <location>
        <begin position="350"/>
        <end position="441"/>
    </location>
</feature>
<accession>A0A521E8Q5</accession>
<dbReference type="NCBIfam" id="TIGR04183">
    <property type="entry name" value="Por_Secre_tail"/>
    <property type="match status" value="1"/>
</dbReference>
<dbReference type="PANTHER" id="PTHR46708">
    <property type="entry name" value="TENASCIN"/>
    <property type="match status" value="1"/>
</dbReference>
<proteinExistence type="predicted"/>
<feature type="domain" description="Fibronectin type-III" evidence="3">
    <location>
        <begin position="256"/>
        <end position="347"/>
    </location>
</feature>
<evidence type="ECO:0000313" key="5">
    <source>
        <dbReference type="Proteomes" id="UP000319040"/>
    </source>
</evidence>
<dbReference type="SUPFAM" id="SSF49265">
    <property type="entry name" value="Fibronectin type III"/>
    <property type="match status" value="3"/>
</dbReference>
<dbReference type="Pfam" id="PF18962">
    <property type="entry name" value="Por_Secre_tail"/>
    <property type="match status" value="1"/>
</dbReference>
<name>A0A521E8Q5_SACCC</name>
<evidence type="ECO:0000259" key="3">
    <source>
        <dbReference type="PROSITE" id="PS50853"/>
    </source>
</evidence>